<dbReference type="InterPro" id="IPR038875">
    <property type="entry name" value="PLA2_conodipine-like"/>
</dbReference>
<dbReference type="Gene3D" id="1.20.90.10">
    <property type="entry name" value="Phospholipase A2 domain"/>
    <property type="match status" value="1"/>
</dbReference>
<comment type="caution">
    <text evidence="2">The sequence shown here is derived from an EMBL/GenBank/DDBJ whole genome shotgun (WGS) entry which is preliminary data.</text>
</comment>
<feature type="signal peptide" evidence="1">
    <location>
        <begin position="1"/>
        <end position="19"/>
    </location>
</feature>
<organism evidence="2 3">
    <name type="scientific">Batillaria attramentaria</name>
    <dbReference type="NCBI Taxonomy" id="370345"/>
    <lineage>
        <taxon>Eukaryota</taxon>
        <taxon>Metazoa</taxon>
        <taxon>Spiralia</taxon>
        <taxon>Lophotrochozoa</taxon>
        <taxon>Mollusca</taxon>
        <taxon>Gastropoda</taxon>
        <taxon>Caenogastropoda</taxon>
        <taxon>Sorbeoconcha</taxon>
        <taxon>Cerithioidea</taxon>
        <taxon>Batillariidae</taxon>
        <taxon>Batillaria</taxon>
    </lineage>
</organism>
<dbReference type="EMBL" id="JACVVK020000619">
    <property type="protein sequence ID" value="KAK7462539.1"/>
    <property type="molecule type" value="Genomic_DNA"/>
</dbReference>
<dbReference type="InterPro" id="IPR036444">
    <property type="entry name" value="PLipase_A2_dom_sf"/>
</dbReference>
<evidence type="ECO:0008006" key="4">
    <source>
        <dbReference type="Google" id="ProtNLM"/>
    </source>
</evidence>
<dbReference type="PANTHER" id="PTHR37687">
    <property type="entry name" value="AGAP006772-PA"/>
    <property type="match status" value="1"/>
</dbReference>
<keyword evidence="3" id="KW-1185">Reference proteome</keyword>
<evidence type="ECO:0000256" key="1">
    <source>
        <dbReference type="SAM" id="SignalP"/>
    </source>
</evidence>
<reference evidence="2 3" key="1">
    <citation type="journal article" date="2023" name="Sci. Data">
        <title>Genome assembly of the Korean intertidal mud-creeper Batillaria attramentaria.</title>
        <authorList>
            <person name="Patra A.K."/>
            <person name="Ho P.T."/>
            <person name="Jun S."/>
            <person name="Lee S.J."/>
            <person name="Kim Y."/>
            <person name="Won Y.J."/>
        </authorList>
    </citation>
    <scope>NUCLEOTIDE SEQUENCE [LARGE SCALE GENOMIC DNA]</scope>
    <source>
        <strain evidence="2">Wonlab-2016</strain>
    </source>
</reference>
<feature type="chain" id="PRO_5044808824" description="Conodipine-M alpha chain" evidence="1">
    <location>
        <begin position="20"/>
        <end position="148"/>
    </location>
</feature>
<proteinExistence type="predicted"/>
<dbReference type="SUPFAM" id="SSF48619">
    <property type="entry name" value="Phospholipase A2, PLA2"/>
    <property type="match status" value="1"/>
</dbReference>
<keyword evidence="1" id="KW-0732">Signal</keyword>
<dbReference type="AlphaFoldDB" id="A0ABD0J6V5"/>
<gene>
    <name evidence="2" type="ORF">BaRGS_00038424</name>
</gene>
<name>A0ABD0J6V5_9CAEN</name>
<evidence type="ECO:0000313" key="3">
    <source>
        <dbReference type="Proteomes" id="UP001519460"/>
    </source>
</evidence>
<dbReference type="Proteomes" id="UP001519460">
    <property type="component" value="Unassembled WGS sequence"/>
</dbReference>
<protein>
    <recommendedName>
        <fullName evidence="4">Conodipine-M alpha chain</fullName>
    </recommendedName>
</protein>
<feature type="non-terminal residue" evidence="2">
    <location>
        <position position="1"/>
    </location>
</feature>
<evidence type="ECO:0000313" key="2">
    <source>
        <dbReference type="EMBL" id="KAK7462539.1"/>
    </source>
</evidence>
<dbReference type="PANTHER" id="PTHR37687:SF1">
    <property type="entry name" value="AGAP006772-PA"/>
    <property type="match status" value="1"/>
</dbReference>
<sequence length="148" mass="16180">FTMSQLLILLALVLTAAHAQDTTSLPCHTNEHARGCHATFGLDIAYQGLFDPLCSVHSLCYSCGADYGHTKTSCDQAFRGDLDTACQDLADPDPCRFHADNVYRLMIRVIGTSFFHAQYHTEPFCIEHWVPGCLPSTGETTTAALVGK</sequence>
<accession>A0ABD0J6V5</accession>